<gene>
    <name evidence="2" type="ORF">QNM18_24045</name>
</gene>
<protein>
    <submittedName>
        <fullName evidence="2">Uncharacterized protein</fullName>
    </submittedName>
</protein>
<dbReference type="Proteomes" id="UP001231915">
    <property type="component" value="Unassembled WGS sequence"/>
</dbReference>
<evidence type="ECO:0000256" key="1">
    <source>
        <dbReference type="SAM" id="SignalP"/>
    </source>
</evidence>
<sequence length="355" mass="40035">MKIYLAAFATLLSCVAHGKVYYSEKAKTADLGKAFNLNTHTIEQPCLQGDVQYHSSLSGSLNYFQRVDETLIRRRTFGEVHGGINLFIVAGSVSTSMTHRNATDSLSLTSQLHLKFNEGYSTLEERALIDGVDIGSCGHSFIYQVNYGRDLFVNTRLHFKTVEDYKRFVIKIKIRLLFFKKTITKVKEIEKYAENAVFSVDVNSNGPLPEKLQKQLNERPTYCRGSNIGPCLETLHELVAYSFDSNGLVKDLAALDKVPRSFVVKGFRDSGHYGAQDWVASQSSGYDTIWRSADSHYGQAVRDLERTKAFLQVATESEYELAKLRYEQAQAKLADAELLKSRCFSKPWLVECSSL</sequence>
<reference evidence="2 3" key="1">
    <citation type="submission" date="2023-05" db="EMBL/GenBank/DDBJ databases">
        <title>Pseudoalteromonas ardens sp. nov., Pseudoalteromonas obscura sp. nov., and Pseudoalteromonas umbrosa sp. nov., isolated from the coral Montipora capitata.</title>
        <authorList>
            <person name="Thomas E.M."/>
            <person name="Smith E.M."/>
            <person name="Papke E."/>
            <person name="Shlafstein M.D."/>
            <person name="Oline D.K."/>
            <person name="Videau P."/>
            <person name="Saw J.H."/>
            <person name="Strangman W.K."/>
            <person name="Ushijima B."/>
        </authorList>
    </citation>
    <scope>NUCLEOTIDE SEQUENCE [LARGE SCALE GENOMIC DNA]</scope>
    <source>
        <strain evidence="2 3">P94</strain>
    </source>
</reference>
<dbReference type="RefSeq" id="WP_211012853.1">
    <property type="nucleotide sequence ID" value="NZ_JASJUT010000014.1"/>
</dbReference>
<accession>A0ABT7ESV1</accession>
<comment type="caution">
    <text evidence="2">The sequence shown here is derived from an EMBL/GenBank/DDBJ whole genome shotgun (WGS) entry which is preliminary data.</text>
</comment>
<feature type="signal peptide" evidence="1">
    <location>
        <begin position="1"/>
        <end position="18"/>
    </location>
</feature>
<feature type="chain" id="PRO_5045054600" evidence="1">
    <location>
        <begin position="19"/>
        <end position="355"/>
    </location>
</feature>
<evidence type="ECO:0000313" key="3">
    <source>
        <dbReference type="Proteomes" id="UP001231915"/>
    </source>
</evidence>
<organism evidence="2 3">
    <name type="scientific">Pseudoalteromonas obscura</name>
    <dbReference type="NCBI Taxonomy" id="3048491"/>
    <lineage>
        <taxon>Bacteria</taxon>
        <taxon>Pseudomonadati</taxon>
        <taxon>Pseudomonadota</taxon>
        <taxon>Gammaproteobacteria</taxon>
        <taxon>Alteromonadales</taxon>
        <taxon>Pseudoalteromonadaceae</taxon>
        <taxon>Pseudoalteromonas</taxon>
    </lineage>
</organism>
<proteinExistence type="predicted"/>
<keyword evidence="3" id="KW-1185">Reference proteome</keyword>
<name>A0ABT7ESV1_9GAMM</name>
<dbReference type="EMBL" id="JASJUT010000014">
    <property type="protein sequence ID" value="MDK2598132.1"/>
    <property type="molecule type" value="Genomic_DNA"/>
</dbReference>
<keyword evidence="1" id="KW-0732">Signal</keyword>
<evidence type="ECO:0000313" key="2">
    <source>
        <dbReference type="EMBL" id="MDK2598132.1"/>
    </source>
</evidence>